<keyword evidence="1" id="KW-0732">Signal</keyword>
<evidence type="ECO:0000256" key="1">
    <source>
        <dbReference type="SAM" id="SignalP"/>
    </source>
</evidence>
<protein>
    <submittedName>
        <fullName evidence="2">Uncharacterized protein</fullName>
    </submittedName>
</protein>
<evidence type="ECO:0000313" key="2">
    <source>
        <dbReference type="EMBL" id="USW51696.1"/>
    </source>
</evidence>
<sequence>MQSYILATILALGGYAAAQKSINVQTFGSQFDCTGPQSFNQLIPEFICQNAEVRSLQIQPGGGDSNGCFLETYQDSNCGIYQSRIGPLSGGFSSCIGQANPNTGELQPAFSFRLIC</sequence>
<dbReference type="Proteomes" id="UP001056384">
    <property type="component" value="Chromosome 3"/>
</dbReference>
<dbReference type="AlphaFoldDB" id="A0A9Q9ATK2"/>
<dbReference type="EMBL" id="CP099420">
    <property type="protein sequence ID" value="USW51696.1"/>
    <property type="molecule type" value="Genomic_DNA"/>
</dbReference>
<reference evidence="2" key="1">
    <citation type="submission" date="2022-06" db="EMBL/GenBank/DDBJ databases">
        <title>Complete genome sequences of two strains of the flax pathogen Septoria linicola.</title>
        <authorList>
            <person name="Lapalu N."/>
            <person name="Simon A."/>
            <person name="Demenou B."/>
            <person name="Paumier D."/>
            <person name="Guillot M.-P."/>
            <person name="Gout L."/>
            <person name="Valade R."/>
        </authorList>
    </citation>
    <scope>NUCLEOTIDE SEQUENCE</scope>
    <source>
        <strain evidence="2">SE15195</strain>
    </source>
</reference>
<feature type="signal peptide" evidence="1">
    <location>
        <begin position="1"/>
        <end position="18"/>
    </location>
</feature>
<dbReference type="OrthoDB" id="3621577at2759"/>
<accession>A0A9Q9ATK2</accession>
<name>A0A9Q9ATK2_9PEZI</name>
<keyword evidence="3" id="KW-1185">Reference proteome</keyword>
<gene>
    <name evidence="2" type="ORF">Slin15195_G050150</name>
</gene>
<evidence type="ECO:0000313" key="3">
    <source>
        <dbReference type="Proteomes" id="UP001056384"/>
    </source>
</evidence>
<organism evidence="2 3">
    <name type="scientific">Septoria linicola</name>
    <dbReference type="NCBI Taxonomy" id="215465"/>
    <lineage>
        <taxon>Eukaryota</taxon>
        <taxon>Fungi</taxon>
        <taxon>Dikarya</taxon>
        <taxon>Ascomycota</taxon>
        <taxon>Pezizomycotina</taxon>
        <taxon>Dothideomycetes</taxon>
        <taxon>Dothideomycetidae</taxon>
        <taxon>Mycosphaerellales</taxon>
        <taxon>Mycosphaerellaceae</taxon>
        <taxon>Septoria</taxon>
    </lineage>
</organism>
<feature type="chain" id="PRO_5040173401" evidence="1">
    <location>
        <begin position="19"/>
        <end position="116"/>
    </location>
</feature>
<proteinExistence type="predicted"/>